<reference evidence="4" key="1">
    <citation type="submission" date="2020-12" db="EMBL/GenBank/DDBJ databases">
        <title>Metabolic potential, ecology and presence of endohyphal bacteria is reflected in genomic diversity of Mucoromycotina.</title>
        <authorList>
            <person name="Muszewska A."/>
            <person name="Okrasinska A."/>
            <person name="Steczkiewicz K."/>
            <person name="Drgas O."/>
            <person name="Orlowska M."/>
            <person name="Perlinska-Lenart U."/>
            <person name="Aleksandrzak-Piekarczyk T."/>
            <person name="Szatraj K."/>
            <person name="Zielenkiewicz U."/>
            <person name="Pilsyk S."/>
            <person name="Malc E."/>
            <person name="Mieczkowski P."/>
            <person name="Kruszewska J.S."/>
            <person name="Biernat P."/>
            <person name="Pawlowska J."/>
        </authorList>
    </citation>
    <scope>NUCLEOTIDE SEQUENCE</scope>
    <source>
        <strain evidence="4">WA0000051536</strain>
    </source>
</reference>
<dbReference type="Proteomes" id="UP000612746">
    <property type="component" value="Unassembled WGS sequence"/>
</dbReference>
<dbReference type="PANTHER" id="PTHR11926:SF774">
    <property type="entry name" value="UDP-GLYCOSYLTRANSFERASE 85A1-RELATED"/>
    <property type="match status" value="1"/>
</dbReference>
<name>A0A8H7Q0H3_9FUNG</name>
<sequence>MVVALEDKRKLVALAAIPFPGHAKPLHRIGQELALRGYDVKMFMMKRAGYTKAFEKDPLVEFIPLGDYEKDVCDEETYARFAQDLAFNEGPSNLTLGMMCMFGKSSTALKDGLTDYITNVQRPDILISDYASFAATDLGNHLGIPTVINLPGFQMRYDFFSVPIGTGLSRKQTASLLHRFKLHLFEGVQRLAIGAPLGLTTFAHWNRLEMYEKGVVKQMGDPWNKNPFIVNTMVGLDYAQFTGSHHYLSGPILGKPEALSNVNIDRENCEDVRPWLNATQRPIIYISFGTTGSFTKESMSALLEGFKKLHEDPRYSNYDMLWRIPYSQRPLIVPTNSNSNGSAQDLSLSFFPKYIHAVDWLCSQEEVLSHPNVKLFITHGGANSPWESIRELVPMVVVSIAHGWVPSFFDQNDMAIRIHDRELGVRIRHPLTCTKEEVLEALYEILEPTKYERVLQNLKMVRALLRNMVGDDYSNGAKNAANYVESLLSLNGDFSHLLPIQTELAWWQVQQWDLISIYVAIASLTTASIGYLIGARSKRSNVISHGKKDQ</sequence>
<evidence type="ECO:0000313" key="5">
    <source>
        <dbReference type="Proteomes" id="UP000612746"/>
    </source>
</evidence>
<keyword evidence="3" id="KW-1133">Transmembrane helix</keyword>
<comment type="similarity">
    <text evidence="1">Belongs to the UDP-glycosyltransferase family.</text>
</comment>
<dbReference type="EMBL" id="JAEPRA010000007">
    <property type="protein sequence ID" value="KAG2183118.1"/>
    <property type="molecule type" value="Genomic_DNA"/>
</dbReference>
<dbReference type="AlphaFoldDB" id="A0A8H7Q0H3"/>
<evidence type="ECO:0000256" key="2">
    <source>
        <dbReference type="ARBA" id="ARBA00022679"/>
    </source>
</evidence>
<dbReference type="OrthoDB" id="5835829at2759"/>
<dbReference type="Pfam" id="PF00201">
    <property type="entry name" value="UDPGT"/>
    <property type="match status" value="1"/>
</dbReference>
<keyword evidence="3" id="KW-0812">Transmembrane</keyword>
<dbReference type="SUPFAM" id="SSF53756">
    <property type="entry name" value="UDP-Glycosyltransferase/glycogen phosphorylase"/>
    <property type="match status" value="1"/>
</dbReference>
<keyword evidence="3" id="KW-0472">Membrane</keyword>
<dbReference type="CDD" id="cd03784">
    <property type="entry name" value="GT1_Gtf-like"/>
    <property type="match status" value="1"/>
</dbReference>
<accession>A0A8H7Q0H3</accession>
<dbReference type="Gene3D" id="3.40.50.2000">
    <property type="entry name" value="Glycogen Phosphorylase B"/>
    <property type="match status" value="2"/>
</dbReference>
<dbReference type="GO" id="GO:0008194">
    <property type="term" value="F:UDP-glycosyltransferase activity"/>
    <property type="evidence" value="ECO:0007669"/>
    <property type="project" value="InterPro"/>
</dbReference>
<keyword evidence="5" id="KW-1185">Reference proteome</keyword>
<dbReference type="InterPro" id="IPR002213">
    <property type="entry name" value="UDP_glucos_trans"/>
</dbReference>
<keyword evidence="2" id="KW-0808">Transferase</keyword>
<feature type="transmembrane region" description="Helical" evidence="3">
    <location>
        <begin position="515"/>
        <end position="534"/>
    </location>
</feature>
<evidence type="ECO:0000313" key="4">
    <source>
        <dbReference type="EMBL" id="KAG2183118.1"/>
    </source>
</evidence>
<gene>
    <name evidence="4" type="ORF">INT44_006099</name>
</gene>
<organism evidence="4 5">
    <name type="scientific">Umbelopsis vinacea</name>
    <dbReference type="NCBI Taxonomy" id="44442"/>
    <lineage>
        <taxon>Eukaryota</taxon>
        <taxon>Fungi</taxon>
        <taxon>Fungi incertae sedis</taxon>
        <taxon>Mucoromycota</taxon>
        <taxon>Mucoromycotina</taxon>
        <taxon>Umbelopsidomycetes</taxon>
        <taxon>Umbelopsidales</taxon>
        <taxon>Umbelopsidaceae</taxon>
        <taxon>Umbelopsis</taxon>
    </lineage>
</organism>
<proteinExistence type="inferred from homology"/>
<protein>
    <submittedName>
        <fullName evidence="4">Uncharacterized protein</fullName>
    </submittedName>
</protein>
<dbReference type="PANTHER" id="PTHR11926">
    <property type="entry name" value="GLUCOSYL/GLUCURONOSYL TRANSFERASES"/>
    <property type="match status" value="1"/>
</dbReference>
<evidence type="ECO:0000256" key="3">
    <source>
        <dbReference type="SAM" id="Phobius"/>
    </source>
</evidence>
<evidence type="ECO:0000256" key="1">
    <source>
        <dbReference type="ARBA" id="ARBA00009995"/>
    </source>
</evidence>
<comment type="caution">
    <text evidence="4">The sequence shown here is derived from an EMBL/GenBank/DDBJ whole genome shotgun (WGS) entry which is preliminary data.</text>
</comment>